<evidence type="ECO:0000256" key="9">
    <source>
        <dbReference type="ARBA" id="ARBA00023201"/>
    </source>
</evidence>
<dbReference type="NCBIfam" id="TIGR00840">
    <property type="entry name" value="b_cpa1"/>
    <property type="match status" value="1"/>
</dbReference>
<evidence type="ECO:0000259" key="12">
    <source>
        <dbReference type="Pfam" id="PF00999"/>
    </source>
</evidence>
<evidence type="ECO:0000256" key="4">
    <source>
        <dbReference type="ARBA" id="ARBA00022692"/>
    </source>
</evidence>
<feature type="transmembrane region" description="Helical" evidence="11">
    <location>
        <begin position="779"/>
        <end position="796"/>
    </location>
</feature>
<feature type="transmembrane region" description="Helical" evidence="11">
    <location>
        <begin position="554"/>
        <end position="575"/>
    </location>
</feature>
<name>A0A1I8H9U8_9PLAT</name>
<keyword evidence="6" id="KW-0915">Sodium</keyword>
<evidence type="ECO:0000256" key="1">
    <source>
        <dbReference type="ARBA" id="ARBA00004651"/>
    </source>
</evidence>
<dbReference type="Proteomes" id="UP000095280">
    <property type="component" value="Unplaced"/>
</dbReference>
<evidence type="ECO:0000256" key="7">
    <source>
        <dbReference type="ARBA" id="ARBA00023065"/>
    </source>
</evidence>
<dbReference type="WBParaSite" id="maker-uti_cns_0004992-snap-gene-0.24-mRNA-1">
    <property type="protein sequence ID" value="maker-uti_cns_0004992-snap-gene-0.24-mRNA-1"/>
    <property type="gene ID" value="maker-uti_cns_0004992-snap-gene-0.24"/>
</dbReference>
<comment type="subcellular location">
    <subcellularLocation>
        <location evidence="1">Cell membrane</location>
        <topology evidence="1">Multi-pass membrane protein</topology>
    </subcellularLocation>
</comment>
<feature type="transmembrane region" description="Helical" evidence="11">
    <location>
        <begin position="581"/>
        <end position="603"/>
    </location>
</feature>
<dbReference type="PANTHER" id="PTHR10110:SF86">
    <property type="entry name" value="SODIUM_HYDROGEN EXCHANGER 7"/>
    <property type="match status" value="1"/>
</dbReference>
<dbReference type="PRINTS" id="PR01084">
    <property type="entry name" value="NAHEXCHNGR"/>
</dbReference>
<dbReference type="AlphaFoldDB" id="A0A1I8H9U8"/>
<evidence type="ECO:0000256" key="6">
    <source>
        <dbReference type="ARBA" id="ARBA00023053"/>
    </source>
</evidence>
<evidence type="ECO:0000256" key="2">
    <source>
        <dbReference type="ARBA" id="ARBA00022448"/>
    </source>
</evidence>
<dbReference type="InterPro" id="IPR004709">
    <property type="entry name" value="NaH_exchanger"/>
</dbReference>
<evidence type="ECO:0000313" key="13">
    <source>
        <dbReference type="Proteomes" id="UP000095280"/>
    </source>
</evidence>
<feature type="domain" description="Cation/H+ exchanger transmembrane" evidence="12">
    <location>
        <begin position="543"/>
        <end position="929"/>
    </location>
</feature>
<feature type="transmembrane region" description="Helical" evidence="11">
    <location>
        <begin position="848"/>
        <end position="876"/>
    </location>
</feature>
<keyword evidence="8 11" id="KW-0472">Membrane</keyword>
<dbReference type="InterPro" id="IPR018422">
    <property type="entry name" value="Cation/H_exchanger_CPA1"/>
</dbReference>
<protein>
    <recommendedName>
        <fullName evidence="10">Sodium/hydrogen exchanger</fullName>
    </recommendedName>
</protein>
<dbReference type="GO" id="GO:0098719">
    <property type="term" value="P:sodium ion import across plasma membrane"/>
    <property type="evidence" value="ECO:0007669"/>
    <property type="project" value="TreeGrafter"/>
</dbReference>
<keyword evidence="13" id="KW-1185">Reference proteome</keyword>
<feature type="transmembrane region" description="Helical" evidence="11">
    <location>
        <begin position="912"/>
        <end position="931"/>
    </location>
</feature>
<feature type="transmembrane region" description="Helical" evidence="11">
    <location>
        <begin position="728"/>
        <end position="749"/>
    </location>
</feature>
<dbReference type="GO" id="GO:0005886">
    <property type="term" value="C:plasma membrane"/>
    <property type="evidence" value="ECO:0007669"/>
    <property type="project" value="UniProtKB-SubCell"/>
</dbReference>
<feature type="transmembrane region" description="Helical" evidence="11">
    <location>
        <begin position="808"/>
        <end position="828"/>
    </location>
</feature>
<keyword evidence="10" id="KW-0050">Antiport</keyword>
<evidence type="ECO:0000256" key="5">
    <source>
        <dbReference type="ARBA" id="ARBA00022989"/>
    </source>
</evidence>
<dbReference type="GO" id="GO:0051453">
    <property type="term" value="P:regulation of intracellular pH"/>
    <property type="evidence" value="ECO:0007669"/>
    <property type="project" value="TreeGrafter"/>
</dbReference>
<keyword evidence="3" id="KW-1003">Cell membrane</keyword>
<dbReference type="Gene3D" id="6.10.140.1330">
    <property type="match status" value="1"/>
</dbReference>
<dbReference type="GO" id="GO:0015386">
    <property type="term" value="F:potassium:proton antiporter activity"/>
    <property type="evidence" value="ECO:0007669"/>
    <property type="project" value="TreeGrafter"/>
</dbReference>
<evidence type="ECO:0000313" key="14">
    <source>
        <dbReference type="WBParaSite" id="maker-uti_cns_0004992-snap-gene-0.24-mRNA-1"/>
    </source>
</evidence>
<feature type="transmembrane region" description="Helical" evidence="11">
    <location>
        <begin position="615"/>
        <end position="636"/>
    </location>
</feature>
<keyword evidence="2 10" id="KW-0813">Transport</keyword>
<feature type="transmembrane region" description="Helical" evidence="11">
    <location>
        <begin position="522"/>
        <end position="542"/>
    </location>
</feature>
<proteinExistence type="inferred from homology"/>
<dbReference type="GO" id="GO:0015385">
    <property type="term" value="F:sodium:proton antiporter activity"/>
    <property type="evidence" value="ECO:0007669"/>
    <property type="project" value="InterPro"/>
</dbReference>
<dbReference type="InterPro" id="IPR006153">
    <property type="entry name" value="Cation/H_exchanger_TM"/>
</dbReference>
<keyword evidence="7 10" id="KW-0406">Ion transport</keyword>
<accession>A0A1I8H9U8</accession>
<comment type="similarity">
    <text evidence="10">Belongs to the monovalent cation:proton antiporter 1 (CPA1) transporter (TC 2.A.36) family.</text>
</comment>
<evidence type="ECO:0000256" key="3">
    <source>
        <dbReference type="ARBA" id="ARBA00022475"/>
    </source>
</evidence>
<evidence type="ECO:0000256" key="11">
    <source>
        <dbReference type="SAM" id="Phobius"/>
    </source>
</evidence>
<dbReference type="PANTHER" id="PTHR10110">
    <property type="entry name" value="SODIUM/HYDROGEN EXCHANGER"/>
    <property type="match status" value="1"/>
</dbReference>
<keyword evidence="5 11" id="KW-1133">Transmembrane helix</keyword>
<feature type="transmembrane region" description="Helical" evidence="11">
    <location>
        <begin position="756"/>
        <end position="773"/>
    </location>
</feature>
<keyword evidence="9 10" id="KW-0739">Sodium transport</keyword>
<keyword evidence="4 10" id="KW-0812">Transmembrane</keyword>
<sequence>MSSAQPAANANRLDAYRSCCKRGCTNQQAAHLLHTCLHPVCKTCCSAGAATTEWICPKPDCGLVSRRLLDNPAVMLTPLPADSLCSCKSCHRVHQPNDQRFPVVAYCDKCNLRMCRNRLAAHVYDNCNGQVQHLPDPRPPQLACSLHPNWSVILLCVSCSKPLCSQECFRLGSCPHCRQKKVEKLAGTLSNCLTNMSARSAALRKRSIQLAESRDRLAESQRRLKCSAEQIVSDNRLAFKRATEIARQHVTDVAMQIDALARLRKDRLSGMLSAWAIEQVHWRRLYGLARLATELHSASEPALSVRQRITIGALSTLEVACKSASRRSASVPSAQDCQLGPYLMLRLDFSKSAVPRLLTLGGPCLRLVKPGEDGQEEAQLICANDSRKFGKRHPTVAIRIGSANHVGYQLVGDLARRQQSDKCRAQLRRRDEAVSRRRLRLLPGRLALLLSSASAIVGRQSHKLPSVHVAVRVHIGGGKSKLKFNQQSYYLKLRFCIQPVIMNNTTEVVLPDLENIFFVNNYFFIVLIVLLMFAFRVVYAFYGLHRIFPESAAFIALGVLVSWVMRSFGAEYMALVSGLRLTHYLFFTVLLPPIILDAAYNLFHPVFLNNVPTILTFAILGTLFNFLFIGSMLALLHNANFIPFIKGFKTVDSFFYSSIIVAVDPVAVIQAFEELQADYHLHFLVSGEAMLNDAMTVSLFKAMTNIQGVDPNNMYIVGEVMEAVGNTILSTLGSCILGTALALFCAIITKRTQMTVICEPTIMLSCGLLSYLLAEAINLSGILSLIVCGVLLAAYAKCNISDSSKRIFSLLLHMTASLSEMLIFLSMGVELVMLSNSQAWDAGQGLNISLMIFTPFLCLLGRAFTTITLSHVLNWFRTKKLQGLRGAVALSLTMTSFHNAERDMVNNLKVNTLILVMIMNVIMGPLTKFVVTKCSIMLEQSRYSEQSMLTALTDDFAGQVMGSMNFLAGISRLRLLWLEFERLILSPTLLSYPQLRNEVINAYLRVSFTKALELDSQHIFTAKHQEVSRKQQHMQASHFLDRPRKRSRVVFQRHSSGDKFYSQQQQQQQQFSVFALDN</sequence>
<reference evidence="14" key="1">
    <citation type="submission" date="2016-11" db="UniProtKB">
        <authorList>
            <consortium name="WormBaseParasite"/>
        </authorList>
    </citation>
    <scope>IDENTIFICATION</scope>
</reference>
<evidence type="ECO:0000256" key="10">
    <source>
        <dbReference type="RuleBase" id="RU003722"/>
    </source>
</evidence>
<organism evidence="13 14">
    <name type="scientific">Macrostomum lignano</name>
    <dbReference type="NCBI Taxonomy" id="282301"/>
    <lineage>
        <taxon>Eukaryota</taxon>
        <taxon>Metazoa</taxon>
        <taxon>Spiralia</taxon>
        <taxon>Lophotrochozoa</taxon>
        <taxon>Platyhelminthes</taxon>
        <taxon>Rhabditophora</taxon>
        <taxon>Macrostomorpha</taxon>
        <taxon>Macrostomida</taxon>
        <taxon>Macrostomidae</taxon>
        <taxon>Macrostomum</taxon>
    </lineage>
</organism>
<evidence type="ECO:0000256" key="8">
    <source>
        <dbReference type="ARBA" id="ARBA00023136"/>
    </source>
</evidence>
<dbReference type="Pfam" id="PF00999">
    <property type="entry name" value="Na_H_Exchanger"/>
    <property type="match status" value="1"/>
</dbReference>